<proteinExistence type="predicted"/>
<keyword evidence="1" id="KW-0175">Coiled coil</keyword>
<evidence type="ECO:0000313" key="3">
    <source>
        <dbReference type="Proteomes" id="UP000190814"/>
    </source>
</evidence>
<organism evidence="2 3">
    <name type="scientific">Eubacterium uniforme</name>
    <dbReference type="NCBI Taxonomy" id="39495"/>
    <lineage>
        <taxon>Bacteria</taxon>
        <taxon>Bacillati</taxon>
        <taxon>Bacillota</taxon>
        <taxon>Clostridia</taxon>
        <taxon>Eubacteriales</taxon>
        <taxon>Eubacteriaceae</taxon>
        <taxon>Eubacterium</taxon>
    </lineage>
</organism>
<dbReference type="RefSeq" id="WP_078766688.1">
    <property type="nucleotide sequence ID" value="NZ_FUXZ01000011.1"/>
</dbReference>
<evidence type="ECO:0000313" key="2">
    <source>
        <dbReference type="EMBL" id="SKA69403.1"/>
    </source>
</evidence>
<dbReference type="InterPro" id="IPR025935">
    <property type="entry name" value="AbiH"/>
</dbReference>
<feature type="coiled-coil region" evidence="1">
    <location>
        <begin position="150"/>
        <end position="177"/>
    </location>
</feature>
<gene>
    <name evidence="2" type="ORF">SAMN02745111_01839</name>
</gene>
<keyword evidence="3" id="KW-1185">Reference proteome</keyword>
<dbReference type="OrthoDB" id="9810135at2"/>
<evidence type="ECO:0000256" key="1">
    <source>
        <dbReference type="SAM" id="Coils"/>
    </source>
</evidence>
<name>A0A1T4VWM1_9FIRM</name>
<dbReference type="Pfam" id="PF14253">
    <property type="entry name" value="AbiH"/>
    <property type="match status" value="1"/>
</dbReference>
<protein>
    <submittedName>
        <fullName evidence="2">Bacteriophage abortive infection AbiH</fullName>
    </submittedName>
</protein>
<dbReference type="EMBL" id="FUXZ01000011">
    <property type="protein sequence ID" value="SKA69403.1"/>
    <property type="molecule type" value="Genomic_DNA"/>
</dbReference>
<reference evidence="2 3" key="1">
    <citation type="submission" date="2017-02" db="EMBL/GenBank/DDBJ databases">
        <authorList>
            <person name="Peterson S.W."/>
        </authorList>
    </citation>
    <scope>NUCLEOTIDE SEQUENCE [LARGE SCALE GENOMIC DNA]</scope>
    <source>
        <strain evidence="2 3">ATCC 35992</strain>
    </source>
</reference>
<accession>A0A1T4VWM1</accession>
<dbReference type="AlphaFoldDB" id="A0A1T4VWM1"/>
<sequence>MNKLLVIGNGFDLAHGKCTRYSDFLGFLEDLFEERLEENVYDDLKEKRISYKESSLINYLKFYNTNNKIKKNWTDMEIEISNYVRQTVDTVMAINNQKQDAERNGKIYTGNPNVFAENERVILRTAKSVFETDGYSYFNIKDKFINPWGVLDIERVMNKFEKELDELKKLVAYYFREIEPSRRSDSIEKKDCFEKLGADKVICFNYTDTYEELYPIDRKEIYYVHGRLKDKNIVLGYCSDWHDDIGLDLGFEKYLQRLNNGTDRIGQVLDEITDETVVYFYGHSLHISDRDVLLQIIEKANKVNIFYYNEDDRKNKLKALFMLLGKVVAERRILNEEIVLSCRK</sequence>
<dbReference type="Proteomes" id="UP000190814">
    <property type="component" value="Unassembled WGS sequence"/>
</dbReference>
<dbReference type="STRING" id="39495.SAMN02745111_01839"/>